<proteinExistence type="inferred from homology"/>
<feature type="domain" description="AAA+ ATPase" evidence="5">
    <location>
        <begin position="387"/>
        <end position="528"/>
    </location>
</feature>
<feature type="region of interest" description="Disordered" evidence="4">
    <location>
        <begin position="317"/>
        <end position="341"/>
    </location>
</feature>
<dbReference type="KEGG" id="cpre:Csp1_23060"/>
<dbReference type="PANTHER" id="PTHR43392">
    <property type="entry name" value="AAA-TYPE ATPASE FAMILY PROTEIN / ANKYRIN REPEAT FAMILY PROTEIN"/>
    <property type="match status" value="1"/>
</dbReference>
<dbReference type="InterPro" id="IPR027417">
    <property type="entry name" value="P-loop_NTPase"/>
</dbReference>
<dbReference type="Gene3D" id="1.10.8.60">
    <property type="match status" value="1"/>
</dbReference>
<dbReference type="AlphaFoldDB" id="A0A2Z3YQJ8"/>
<dbReference type="InterPro" id="IPR050773">
    <property type="entry name" value="CbxX/CfxQ_RuBisCO_ESX"/>
</dbReference>
<reference evidence="7" key="1">
    <citation type="submission" date="2017-11" db="EMBL/GenBank/DDBJ databases">
        <title>Otitis media/interna in a cat caused by the recently described species Corynebacterium provencense.</title>
        <authorList>
            <person name="Kittl S."/>
            <person name="Brodard I."/>
            <person name="Rychener L."/>
            <person name="Jores J."/>
            <person name="Roosje P."/>
            <person name="Gobeli Brawand S."/>
        </authorList>
    </citation>
    <scope>NUCLEOTIDE SEQUENCE [LARGE SCALE GENOMIC DNA]</scope>
    <source>
        <strain evidence="7">17KM38</strain>
    </source>
</reference>
<dbReference type="InterPro" id="IPR003959">
    <property type="entry name" value="ATPase_AAA_core"/>
</dbReference>
<evidence type="ECO:0000256" key="3">
    <source>
        <dbReference type="ARBA" id="ARBA00022840"/>
    </source>
</evidence>
<dbReference type="Gene3D" id="3.40.50.300">
    <property type="entry name" value="P-loop containing nucleotide triphosphate hydrolases"/>
    <property type="match status" value="1"/>
</dbReference>
<dbReference type="Proteomes" id="UP000247696">
    <property type="component" value="Chromosome"/>
</dbReference>
<dbReference type="Pfam" id="PF00004">
    <property type="entry name" value="AAA"/>
    <property type="match status" value="1"/>
</dbReference>
<dbReference type="RefSeq" id="WP_110482096.1">
    <property type="nucleotide sequence ID" value="NZ_CP024988.1"/>
</dbReference>
<dbReference type="Pfam" id="PF17866">
    <property type="entry name" value="AAA_lid_6"/>
    <property type="match status" value="1"/>
</dbReference>
<organism evidence="6 7">
    <name type="scientific">Corynebacterium provencense</name>
    <dbReference type="NCBI Taxonomy" id="1737425"/>
    <lineage>
        <taxon>Bacteria</taxon>
        <taxon>Bacillati</taxon>
        <taxon>Actinomycetota</taxon>
        <taxon>Actinomycetes</taxon>
        <taxon>Mycobacteriales</taxon>
        <taxon>Corynebacteriaceae</taxon>
        <taxon>Corynebacterium</taxon>
    </lineage>
</organism>
<dbReference type="PRINTS" id="PR00819">
    <property type="entry name" value="CBXCFQXSUPER"/>
</dbReference>
<evidence type="ECO:0000313" key="6">
    <source>
        <dbReference type="EMBL" id="AWT27056.1"/>
    </source>
</evidence>
<dbReference type="OrthoDB" id="9806903at2"/>
<gene>
    <name evidence="6" type="primary">eccA3</name>
    <name evidence="6" type="ORF">Csp1_23060</name>
</gene>
<accession>A0A2Z3YQJ8</accession>
<dbReference type="SMART" id="SM00382">
    <property type="entry name" value="AAA"/>
    <property type="match status" value="1"/>
</dbReference>
<comment type="similarity">
    <text evidence="1">Belongs to the CbxX/CfxQ family.</text>
</comment>
<keyword evidence="7" id="KW-1185">Reference proteome</keyword>
<dbReference type="InterPro" id="IPR041627">
    <property type="entry name" value="AAA_lid_6"/>
</dbReference>
<evidence type="ECO:0000256" key="4">
    <source>
        <dbReference type="SAM" id="MobiDB-lite"/>
    </source>
</evidence>
<keyword evidence="2" id="KW-0547">Nucleotide-binding</keyword>
<dbReference type="SUPFAM" id="SSF52540">
    <property type="entry name" value="P-loop containing nucleoside triphosphate hydrolases"/>
    <property type="match status" value="1"/>
</dbReference>
<feature type="region of interest" description="Disordered" evidence="4">
    <location>
        <begin position="277"/>
        <end position="301"/>
    </location>
</feature>
<evidence type="ECO:0000313" key="7">
    <source>
        <dbReference type="Proteomes" id="UP000247696"/>
    </source>
</evidence>
<sequence>MSFLRSAAAVTQTLMAESALTGLTDWNSPAGREVVAKAQKLVDRACSSDPTYAGAAYLQIYLGHLATEDLDRFCRTDVEKLEQDLRVDRRTTAKNFPVQFVAAYGVQYITCDAVGVLAYVLFRRQADGDLDGAATVLDRAWELYGSRKIRNVGAPSVDHLRIASAIYFGKVGEPQQGLKVLAGQQQWSGRDTYGLGSLVQGTLLFTMGRWSDALGGFENGLAHAVAGNVLAYSQVGKVDCLTMLGRDAEREDFVRAVTAKNPEFPVFWNSRTLTAGRGSTSATTEDFPQTGQTPDAGNDSMLLSPEVREAMDLLAEQKAGQEQDPAAETGPGPGHSPVDPRALVADADRELSGQVGLAEVKEKVQQLKASVLMDRVKAQRGLRVGPRTHHLVFTGPPGTGKTTIARVVAKYFCGLGILRTANVTEVSRSDLVGQHLGETALKTEDVVMSSMDGVLFIDEAYSLIQTGISGGDAFGREAVDTLLALMENHRDRLVVIIAGYDDEIDDFLASNAGLASRFATRIRFTSYSAEELAKIAVLSAEKRGLHLSRDALATIIHTVRELDEEGTDQILGEGSPGGSRLNALGNARFVRNILEKAEEAKDLRLITMTAGSPDRLSTEQLVQITGEDMASALDVLLRM</sequence>
<dbReference type="PANTHER" id="PTHR43392:SF2">
    <property type="entry name" value="AAA-TYPE ATPASE FAMILY PROTEIN _ ANKYRIN REPEAT FAMILY PROTEIN"/>
    <property type="match status" value="1"/>
</dbReference>
<name>A0A2Z3YQJ8_9CORY</name>
<dbReference type="CDD" id="cd00009">
    <property type="entry name" value="AAA"/>
    <property type="match status" value="1"/>
</dbReference>
<evidence type="ECO:0000256" key="1">
    <source>
        <dbReference type="ARBA" id="ARBA00010378"/>
    </source>
</evidence>
<dbReference type="InterPro" id="IPR000641">
    <property type="entry name" value="CbxX/CfxQ"/>
</dbReference>
<dbReference type="InterPro" id="IPR003593">
    <property type="entry name" value="AAA+_ATPase"/>
</dbReference>
<dbReference type="FunFam" id="3.40.50.300:FF:000216">
    <property type="entry name" value="Type VII secretion ATPase EccA"/>
    <property type="match status" value="1"/>
</dbReference>
<dbReference type="GO" id="GO:0016887">
    <property type="term" value="F:ATP hydrolysis activity"/>
    <property type="evidence" value="ECO:0007669"/>
    <property type="project" value="InterPro"/>
</dbReference>
<dbReference type="GO" id="GO:0005524">
    <property type="term" value="F:ATP binding"/>
    <property type="evidence" value="ECO:0007669"/>
    <property type="project" value="UniProtKB-KW"/>
</dbReference>
<keyword evidence="3" id="KW-0067">ATP-binding</keyword>
<feature type="compositionally biased region" description="Polar residues" evidence="4">
    <location>
        <begin position="277"/>
        <end position="295"/>
    </location>
</feature>
<evidence type="ECO:0000256" key="2">
    <source>
        <dbReference type="ARBA" id="ARBA00022741"/>
    </source>
</evidence>
<dbReference type="EMBL" id="CP024988">
    <property type="protein sequence ID" value="AWT27056.1"/>
    <property type="molecule type" value="Genomic_DNA"/>
</dbReference>
<evidence type="ECO:0000259" key="5">
    <source>
        <dbReference type="SMART" id="SM00382"/>
    </source>
</evidence>
<protein>
    <submittedName>
        <fullName evidence="6">ESX-3 secretion system protein EccA3</fullName>
    </submittedName>
</protein>